<dbReference type="Gene3D" id="3.40.605.10">
    <property type="entry name" value="Aldehyde Dehydrogenase, Chain A, domain 1"/>
    <property type="match status" value="1"/>
</dbReference>
<gene>
    <name evidence="4" type="primary">aldH</name>
    <name evidence="4" type="ORF">KsCSTR_37160</name>
</gene>
<dbReference type="PANTHER" id="PTHR11699">
    <property type="entry name" value="ALDEHYDE DEHYDROGENASE-RELATED"/>
    <property type="match status" value="1"/>
</dbReference>
<dbReference type="InterPro" id="IPR016161">
    <property type="entry name" value="Ald_DH/histidinol_DH"/>
</dbReference>
<evidence type="ECO:0000256" key="2">
    <source>
        <dbReference type="ARBA" id="ARBA00023002"/>
    </source>
</evidence>
<name>A0A6G7GUA6_KUEST</name>
<sequence length="494" mass="54119">MKGKNYINGAFVDSASSEVFESRNPAYCDEVLGTFPLSSADDVNNAVLAAKTAYDTWRKISRIRRGEYLDELAQLLKKDREAISQLVSKECGKGIAEGRADVTEGIHMVQYIFGTTRMPHGDIIDSEIVEKDSFMRRRPKGVVAAITPWNFPFAIPLWLICPSVVEGNTVVLKPSRETPCVANKIAEYVHAAGFPPGVINVIHGGCGDALVRHSDTQVILFTGSCEVGEGIKKIAAESYNKMCACEMGGKNAIIVLDGANMEIAVNASILSAFKTSGQRCTSAGRLILHVNMLEEFEKRFVELAKRIKIGNPLDEEVFMGPVINQAATEKILRYNDFAKNEGAEVLLDGSRLTGGGYDKGYFMSPFVYRMKNNPKSRVLHEEVFGPHVAIIPVESIDEVINVYNDTEYGLSCAVITEDFRKARRIRDDCEYGLGYVNLPTIGAEVHLPFGGLKKSGTGLPSASTLIDAVTHRTAWTVNHDLEIKMAQGLSAKLS</sequence>
<dbReference type="FunFam" id="3.40.605.10:FF:000007">
    <property type="entry name" value="NAD/NADP-dependent betaine aldehyde dehydrogenase"/>
    <property type="match status" value="1"/>
</dbReference>
<dbReference type="Pfam" id="PF00171">
    <property type="entry name" value="Aldedh"/>
    <property type="match status" value="1"/>
</dbReference>
<evidence type="ECO:0000313" key="4">
    <source>
        <dbReference type="EMBL" id="QII13095.1"/>
    </source>
</evidence>
<dbReference type="InterPro" id="IPR016163">
    <property type="entry name" value="Ald_DH_C"/>
</dbReference>
<dbReference type="InterPro" id="IPR016162">
    <property type="entry name" value="Ald_DH_N"/>
</dbReference>
<evidence type="ECO:0000256" key="1">
    <source>
        <dbReference type="ARBA" id="ARBA00009986"/>
    </source>
</evidence>
<feature type="domain" description="Aldehyde dehydrogenase" evidence="3">
    <location>
        <begin position="11"/>
        <end position="470"/>
    </location>
</feature>
<organism evidence="4 5">
    <name type="scientific">Kuenenia stuttgartiensis</name>
    <dbReference type="NCBI Taxonomy" id="174633"/>
    <lineage>
        <taxon>Bacteria</taxon>
        <taxon>Pseudomonadati</taxon>
        <taxon>Planctomycetota</taxon>
        <taxon>Candidatus Brocadiia</taxon>
        <taxon>Candidatus Brocadiales</taxon>
        <taxon>Candidatus Brocadiaceae</taxon>
        <taxon>Candidatus Kuenenia</taxon>
    </lineage>
</organism>
<dbReference type="CDD" id="cd07131">
    <property type="entry name" value="ALDH_AldH-CAJ73105"/>
    <property type="match status" value="1"/>
</dbReference>
<dbReference type="Proteomes" id="UP000501926">
    <property type="component" value="Chromosome"/>
</dbReference>
<evidence type="ECO:0000259" key="3">
    <source>
        <dbReference type="Pfam" id="PF00171"/>
    </source>
</evidence>
<reference evidence="4 5" key="1">
    <citation type="submission" date="2020-02" db="EMBL/GenBank/DDBJ databases">
        <title>Newly sequenced genome of strain CSTR1 showed variability in Candidatus Kuenenia stuttgartiensis genomes.</title>
        <authorList>
            <person name="Ding C."/>
            <person name="Adrian L."/>
        </authorList>
    </citation>
    <scope>NUCLEOTIDE SEQUENCE [LARGE SCALE GENOMIC DNA]</scope>
    <source>
        <strain evidence="4 5">CSTR1</strain>
    </source>
</reference>
<comment type="similarity">
    <text evidence="1">Belongs to the aldehyde dehydrogenase family.</text>
</comment>
<protein>
    <submittedName>
        <fullName evidence="4">Putative aldehyde dehydrogenase (NAD)</fullName>
    </submittedName>
</protein>
<dbReference type="AlphaFoldDB" id="A0A6G7GUA6"/>
<dbReference type="EMBL" id="CP049055">
    <property type="protein sequence ID" value="QII13095.1"/>
    <property type="molecule type" value="Genomic_DNA"/>
</dbReference>
<keyword evidence="2" id="KW-0560">Oxidoreductase</keyword>
<accession>A0A6G7GUA6</accession>
<dbReference type="RefSeq" id="WP_164995319.1">
    <property type="nucleotide sequence ID" value="NZ_CP049055.1"/>
</dbReference>
<dbReference type="SUPFAM" id="SSF53720">
    <property type="entry name" value="ALDH-like"/>
    <property type="match status" value="1"/>
</dbReference>
<evidence type="ECO:0000313" key="5">
    <source>
        <dbReference type="Proteomes" id="UP000501926"/>
    </source>
</evidence>
<dbReference type="Gene3D" id="3.40.309.10">
    <property type="entry name" value="Aldehyde Dehydrogenase, Chain A, domain 2"/>
    <property type="match status" value="1"/>
</dbReference>
<dbReference type="GO" id="GO:0016620">
    <property type="term" value="F:oxidoreductase activity, acting on the aldehyde or oxo group of donors, NAD or NADP as acceptor"/>
    <property type="evidence" value="ECO:0007669"/>
    <property type="project" value="InterPro"/>
</dbReference>
<proteinExistence type="inferred from homology"/>
<dbReference type="InterPro" id="IPR015590">
    <property type="entry name" value="Aldehyde_DH_dom"/>
</dbReference>